<name>A0ABQ8FCM7_9FUNG</name>
<accession>A0ABQ8FCM7</accession>
<feature type="domain" description="Protein kinase" evidence="3">
    <location>
        <begin position="84"/>
        <end position="318"/>
    </location>
</feature>
<dbReference type="SUPFAM" id="SSF56112">
    <property type="entry name" value="Protein kinase-like (PK-like)"/>
    <property type="match status" value="1"/>
</dbReference>
<feature type="region of interest" description="Disordered" evidence="1">
    <location>
        <begin position="215"/>
        <end position="239"/>
    </location>
</feature>
<dbReference type="EMBL" id="JAFCIX010000312">
    <property type="protein sequence ID" value="KAH6595274.1"/>
    <property type="molecule type" value="Genomic_DNA"/>
</dbReference>
<protein>
    <recommendedName>
        <fullName evidence="3">Protein kinase domain-containing protein</fullName>
    </recommendedName>
</protein>
<organism evidence="4 5">
    <name type="scientific">Batrachochytrium salamandrivorans</name>
    <dbReference type="NCBI Taxonomy" id="1357716"/>
    <lineage>
        <taxon>Eukaryota</taxon>
        <taxon>Fungi</taxon>
        <taxon>Fungi incertae sedis</taxon>
        <taxon>Chytridiomycota</taxon>
        <taxon>Chytridiomycota incertae sedis</taxon>
        <taxon>Chytridiomycetes</taxon>
        <taxon>Rhizophydiales</taxon>
        <taxon>Rhizophydiales incertae sedis</taxon>
        <taxon>Batrachochytrium</taxon>
    </lineage>
</organism>
<evidence type="ECO:0000256" key="2">
    <source>
        <dbReference type="SAM" id="SignalP"/>
    </source>
</evidence>
<proteinExistence type="predicted"/>
<evidence type="ECO:0000256" key="1">
    <source>
        <dbReference type="SAM" id="MobiDB-lite"/>
    </source>
</evidence>
<comment type="caution">
    <text evidence="4">The sequence shown here is derived from an EMBL/GenBank/DDBJ whole genome shotgun (WGS) entry which is preliminary data.</text>
</comment>
<dbReference type="InterPro" id="IPR000719">
    <property type="entry name" value="Prot_kinase_dom"/>
</dbReference>
<evidence type="ECO:0000313" key="5">
    <source>
        <dbReference type="Proteomes" id="UP001648503"/>
    </source>
</evidence>
<feature type="signal peptide" evidence="2">
    <location>
        <begin position="1"/>
        <end position="21"/>
    </location>
</feature>
<keyword evidence="5" id="KW-1185">Reference proteome</keyword>
<feature type="region of interest" description="Disordered" evidence="1">
    <location>
        <begin position="28"/>
        <end position="48"/>
    </location>
</feature>
<dbReference type="Gene3D" id="3.30.200.20">
    <property type="entry name" value="Phosphorylase Kinase, domain 1"/>
    <property type="match status" value="1"/>
</dbReference>
<feature type="compositionally biased region" description="Polar residues" evidence="1">
    <location>
        <begin position="215"/>
        <end position="226"/>
    </location>
</feature>
<dbReference type="InterPro" id="IPR011009">
    <property type="entry name" value="Kinase-like_dom_sf"/>
</dbReference>
<evidence type="ECO:0000313" key="4">
    <source>
        <dbReference type="EMBL" id="KAH6595274.1"/>
    </source>
</evidence>
<gene>
    <name evidence="4" type="ORF">BASA50_006068</name>
</gene>
<evidence type="ECO:0000259" key="3">
    <source>
        <dbReference type="PROSITE" id="PS50011"/>
    </source>
</evidence>
<dbReference type="PROSITE" id="PS50011">
    <property type="entry name" value="PROTEIN_KINASE_DOM"/>
    <property type="match status" value="1"/>
</dbReference>
<keyword evidence="2" id="KW-0732">Signal</keyword>
<reference evidence="4 5" key="1">
    <citation type="submission" date="2021-02" db="EMBL/GenBank/DDBJ databases">
        <title>Variation within the Batrachochytrium salamandrivorans European outbreak.</title>
        <authorList>
            <person name="Kelly M."/>
            <person name="Pasmans F."/>
            <person name="Shea T.P."/>
            <person name="Munoz J.F."/>
            <person name="Carranza S."/>
            <person name="Cuomo C.A."/>
            <person name="Martel A."/>
        </authorList>
    </citation>
    <scope>NUCLEOTIDE SEQUENCE [LARGE SCALE GENOMIC DNA]</scope>
    <source>
        <strain evidence="4 5">AMFP18/2</strain>
    </source>
</reference>
<feature type="chain" id="PRO_5047207316" description="Protein kinase domain-containing protein" evidence="2">
    <location>
        <begin position="22"/>
        <end position="318"/>
    </location>
</feature>
<sequence length="318" mass="36247">MASLYRSLILLLSFATIQVQGGYHQQQPELQQSTLHADSPSARPKLSRPTCMNKEESEPYLLIQENDEHLQFFKKEYSYFKSEYHYVRKLSEREFDDVHLAIKKSSGLKVVYKIIKKRRMAFYTLESSPPPECHGAKVSTLDGKHAGARCMSPRPQNILLPPEVKIQEYLSQPGYENSYVPRVIDYVVTKKMHVLVMEYFGEGWVDLNRMNQDNSVQAKSSNSESGSLEVKPDASDEEIGDMNNVGSLLYLLLTSKDLFQNSNTFLEEVVKELRENLDNPESQLTINAANLVASLYDYGSPQMTSIETILGHPFFTSQ</sequence>
<dbReference type="Proteomes" id="UP001648503">
    <property type="component" value="Unassembled WGS sequence"/>
</dbReference>